<name>A0A9P0TRH5_PIEBR</name>
<accession>A0A9P0TRH5</accession>
<evidence type="ECO:0000313" key="3">
    <source>
        <dbReference type="Proteomes" id="UP001152562"/>
    </source>
</evidence>
<protein>
    <submittedName>
        <fullName evidence="2">Uncharacterized protein</fullName>
    </submittedName>
</protein>
<dbReference type="AlphaFoldDB" id="A0A9P0TRH5"/>
<feature type="compositionally biased region" description="Basic residues" evidence="1">
    <location>
        <begin position="14"/>
        <end position="29"/>
    </location>
</feature>
<organism evidence="2 3">
    <name type="scientific">Pieris brassicae</name>
    <name type="common">White butterfly</name>
    <name type="synonym">Large white butterfly</name>
    <dbReference type="NCBI Taxonomy" id="7116"/>
    <lineage>
        <taxon>Eukaryota</taxon>
        <taxon>Metazoa</taxon>
        <taxon>Ecdysozoa</taxon>
        <taxon>Arthropoda</taxon>
        <taxon>Hexapoda</taxon>
        <taxon>Insecta</taxon>
        <taxon>Pterygota</taxon>
        <taxon>Neoptera</taxon>
        <taxon>Endopterygota</taxon>
        <taxon>Lepidoptera</taxon>
        <taxon>Glossata</taxon>
        <taxon>Ditrysia</taxon>
        <taxon>Papilionoidea</taxon>
        <taxon>Pieridae</taxon>
        <taxon>Pierinae</taxon>
        <taxon>Pieris</taxon>
    </lineage>
</organism>
<dbReference type="Proteomes" id="UP001152562">
    <property type="component" value="Unassembled WGS sequence"/>
</dbReference>
<feature type="region of interest" description="Disordered" evidence="1">
    <location>
        <begin position="1"/>
        <end position="30"/>
    </location>
</feature>
<proteinExistence type="predicted"/>
<sequence length="109" mass="12992">MEAVYPAAASALTRGRRRKRTEPRQRHRTMPVTFAEIKEVDEDKEDEPIPMTASNISITSVEERRRKPDLLDETLGRQFTEFRNRRTRRRRDIIHEPDEIEDHEHSEPT</sequence>
<keyword evidence="3" id="KW-1185">Reference proteome</keyword>
<feature type="compositionally biased region" description="Basic and acidic residues" evidence="1">
    <location>
        <begin position="93"/>
        <end position="109"/>
    </location>
</feature>
<comment type="caution">
    <text evidence="2">The sequence shown here is derived from an EMBL/GenBank/DDBJ whole genome shotgun (WGS) entry which is preliminary data.</text>
</comment>
<feature type="region of interest" description="Disordered" evidence="1">
    <location>
        <begin position="85"/>
        <end position="109"/>
    </location>
</feature>
<dbReference type="EMBL" id="CALOZG010000034">
    <property type="protein sequence ID" value="CAH4033687.1"/>
    <property type="molecule type" value="Genomic_DNA"/>
</dbReference>
<evidence type="ECO:0000313" key="2">
    <source>
        <dbReference type="EMBL" id="CAH4033687.1"/>
    </source>
</evidence>
<evidence type="ECO:0000256" key="1">
    <source>
        <dbReference type="SAM" id="MobiDB-lite"/>
    </source>
</evidence>
<gene>
    <name evidence="2" type="ORF">PIBRA_LOCUS9943</name>
</gene>
<reference evidence="2" key="1">
    <citation type="submission" date="2022-05" db="EMBL/GenBank/DDBJ databases">
        <authorList>
            <person name="Okamura Y."/>
        </authorList>
    </citation>
    <scope>NUCLEOTIDE SEQUENCE</scope>
</reference>